<evidence type="ECO:0000313" key="2">
    <source>
        <dbReference type="EMBL" id="MFD0765235.1"/>
    </source>
</evidence>
<gene>
    <name evidence="2" type="ORF">ACFQZI_10265</name>
</gene>
<dbReference type="EMBL" id="JBHTIA010000005">
    <property type="protein sequence ID" value="MFD0765235.1"/>
    <property type="molecule type" value="Genomic_DNA"/>
</dbReference>
<protein>
    <recommendedName>
        <fullName evidence="4">Outer membrane protein beta-barrel domain-containing protein</fullName>
    </recommendedName>
</protein>
<keyword evidence="3" id="KW-1185">Reference proteome</keyword>
<evidence type="ECO:0000256" key="1">
    <source>
        <dbReference type="SAM" id="SignalP"/>
    </source>
</evidence>
<organism evidence="2 3">
    <name type="scientific">Mucilaginibacter lutimaris</name>
    <dbReference type="NCBI Taxonomy" id="931629"/>
    <lineage>
        <taxon>Bacteria</taxon>
        <taxon>Pseudomonadati</taxon>
        <taxon>Bacteroidota</taxon>
        <taxon>Sphingobacteriia</taxon>
        <taxon>Sphingobacteriales</taxon>
        <taxon>Sphingobacteriaceae</taxon>
        <taxon>Mucilaginibacter</taxon>
    </lineage>
</organism>
<comment type="caution">
    <text evidence="2">The sequence shown here is derived from an EMBL/GenBank/DDBJ whole genome shotgun (WGS) entry which is preliminary data.</text>
</comment>
<dbReference type="Proteomes" id="UP001597073">
    <property type="component" value="Unassembled WGS sequence"/>
</dbReference>
<evidence type="ECO:0000313" key="3">
    <source>
        <dbReference type="Proteomes" id="UP001597073"/>
    </source>
</evidence>
<name>A0ABW2ZG81_9SPHI</name>
<sequence length="236" mass="26113">MKRTLCVIALLSLAVQSFGQKVDVSVFASANFSHYTGNYPTATTFIGPSNLGGSTIDTRENNPYGNKYTFGNSFGVQAQYVSKQSIIGGLEVGLDRLISKVHVDEQRGAYPMTSPFDATSKFTKLFFNINPYLGYRLAFSNIRADLMPGVDIGLNISSHKKVRSAGDENIYLTDETTENTPADFRLRFGSAFYYKRIGLTASYSRGLKNYVSITKGSETAEARSELIRFGLIYNVY</sequence>
<accession>A0ABW2ZG81</accession>
<evidence type="ECO:0008006" key="4">
    <source>
        <dbReference type="Google" id="ProtNLM"/>
    </source>
</evidence>
<feature type="chain" id="PRO_5046557958" description="Outer membrane protein beta-barrel domain-containing protein" evidence="1">
    <location>
        <begin position="20"/>
        <end position="236"/>
    </location>
</feature>
<reference evidence="3" key="1">
    <citation type="journal article" date="2019" name="Int. J. Syst. Evol. Microbiol.">
        <title>The Global Catalogue of Microorganisms (GCM) 10K type strain sequencing project: providing services to taxonomists for standard genome sequencing and annotation.</title>
        <authorList>
            <consortium name="The Broad Institute Genomics Platform"/>
            <consortium name="The Broad Institute Genome Sequencing Center for Infectious Disease"/>
            <person name="Wu L."/>
            <person name="Ma J."/>
        </authorList>
    </citation>
    <scope>NUCLEOTIDE SEQUENCE [LARGE SCALE GENOMIC DNA]</scope>
    <source>
        <strain evidence="3">CCUG 60742</strain>
    </source>
</reference>
<feature type="signal peptide" evidence="1">
    <location>
        <begin position="1"/>
        <end position="19"/>
    </location>
</feature>
<keyword evidence="1" id="KW-0732">Signal</keyword>
<proteinExistence type="predicted"/>
<dbReference type="RefSeq" id="WP_377142113.1">
    <property type="nucleotide sequence ID" value="NZ_JBHTIA010000005.1"/>
</dbReference>